<accession>A0ABR5DCH6</accession>
<organism evidence="1 2">
    <name type="scientific">Agrobacterium arsenijevicii</name>
    <dbReference type="NCBI Taxonomy" id="1585697"/>
    <lineage>
        <taxon>Bacteria</taxon>
        <taxon>Pseudomonadati</taxon>
        <taxon>Pseudomonadota</taxon>
        <taxon>Alphaproteobacteria</taxon>
        <taxon>Hyphomicrobiales</taxon>
        <taxon>Rhizobiaceae</taxon>
        <taxon>Rhizobium/Agrobacterium group</taxon>
        <taxon>Agrobacterium</taxon>
    </lineage>
</organism>
<dbReference type="Proteomes" id="UP000032564">
    <property type="component" value="Unassembled WGS sequence"/>
</dbReference>
<dbReference type="RefSeq" id="WP_045016229.1">
    <property type="nucleotide sequence ID" value="NZ_CP166104.1"/>
</dbReference>
<reference evidence="1 2" key="1">
    <citation type="submission" date="2014-12" db="EMBL/GenBank/DDBJ databases">
        <authorList>
            <person name="Kuzmanovic N."/>
            <person name="Pulawska J."/>
            <person name="Obradovic A."/>
        </authorList>
    </citation>
    <scope>NUCLEOTIDE SEQUENCE [LARGE SCALE GENOMIC DNA]</scope>
    <source>
        <strain evidence="1 2">KFB 330</strain>
    </source>
</reference>
<evidence type="ECO:0000313" key="1">
    <source>
        <dbReference type="EMBL" id="KJF74649.1"/>
    </source>
</evidence>
<proteinExistence type="predicted"/>
<name>A0ABR5DCH6_9HYPH</name>
<dbReference type="EMBL" id="JWIT01000003">
    <property type="protein sequence ID" value="KJF74649.1"/>
    <property type="molecule type" value="Genomic_DNA"/>
</dbReference>
<keyword evidence="2" id="KW-1185">Reference proteome</keyword>
<sequence length="278" mass="31114">MKAQRVLRYITEVEHGIDNYVDDLPPCNDNNKAWSEFIPAGKLIQISTVDDDGVIEEVELWVPPGKSTATRLPPARTKGHSRGYLVDTRTNRAVSFASTYEMTCALMLLTNSAVVDIEDQPPAVRYKASDGTEHEHTFDYRATLRNGARIAFAVKPKDLVKSSGIEDVIERTKPNLRGFADAAVLVTDQTLTRERAWNAKWTLRALKIRDEADCDKMRSIVSDIHGIVSAYELARKFEQFADGLNAIWCLVYDGVIELAEPGKKLVDAPWVKILPGRN</sequence>
<gene>
    <name evidence="1" type="ORF">RP75_06060</name>
</gene>
<evidence type="ECO:0000313" key="2">
    <source>
        <dbReference type="Proteomes" id="UP000032564"/>
    </source>
</evidence>
<protein>
    <submittedName>
        <fullName evidence="1">Uncharacterized protein</fullName>
    </submittedName>
</protein>
<comment type="caution">
    <text evidence="1">The sequence shown here is derived from an EMBL/GenBank/DDBJ whole genome shotgun (WGS) entry which is preliminary data.</text>
</comment>